<comment type="caution">
    <text evidence="1">The sequence shown here is derived from an EMBL/GenBank/DDBJ whole genome shotgun (WGS) entry which is preliminary data.</text>
</comment>
<protein>
    <submittedName>
        <fullName evidence="1">Uncharacterized protein</fullName>
    </submittedName>
</protein>
<dbReference type="RefSeq" id="WP_355667689.1">
    <property type="nucleotide sequence ID" value="NZ_JBEXRX010000155.1"/>
</dbReference>
<proteinExistence type="predicted"/>
<sequence length="65" mass="7809">MIEREAPRSEWVPELAKRIIRRHWILGHCERCQGKAGTCGSLRWARDRITARRLADNRHDQHDRH</sequence>
<dbReference type="Proteomes" id="UP001550348">
    <property type="component" value="Unassembled WGS sequence"/>
</dbReference>
<keyword evidence="2" id="KW-1185">Reference proteome</keyword>
<reference evidence="1 2" key="1">
    <citation type="submission" date="2024-06" db="EMBL/GenBank/DDBJ databases">
        <title>The Natural Products Discovery Center: Release of the First 8490 Sequenced Strains for Exploring Actinobacteria Biosynthetic Diversity.</title>
        <authorList>
            <person name="Kalkreuter E."/>
            <person name="Kautsar S.A."/>
            <person name="Yang D."/>
            <person name="Bader C.D."/>
            <person name="Teijaro C.N."/>
            <person name="Fluegel L."/>
            <person name="Davis C.M."/>
            <person name="Simpson J.R."/>
            <person name="Lauterbach L."/>
            <person name="Steele A.D."/>
            <person name="Gui C."/>
            <person name="Meng S."/>
            <person name="Li G."/>
            <person name="Viehrig K."/>
            <person name="Ye F."/>
            <person name="Su P."/>
            <person name="Kiefer A.F."/>
            <person name="Nichols A."/>
            <person name="Cepeda A.J."/>
            <person name="Yan W."/>
            <person name="Fan B."/>
            <person name="Jiang Y."/>
            <person name="Adhikari A."/>
            <person name="Zheng C.-J."/>
            <person name="Schuster L."/>
            <person name="Cowan T.M."/>
            <person name="Smanski M.J."/>
            <person name="Chevrette M.G."/>
            <person name="De Carvalho L.P.S."/>
            <person name="Shen B."/>
        </authorList>
    </citation>
    <scope>NUCLEOTIDE SEQUENCE [LARGE SCALE GENOMIC DNA]</scope>
    <source>
        <strain evidence="1 2">NPDC006286</strain>
    </source>
</reference>
<dbReference type="EMBL" id="JBEXRX010000155">
    <property type="protein sequence ID" value="MEU0156154.1"/>
    <property type="molecule type" value="Genomic_DNA"/>
</dbReference>
<accession>A0ABV2VTM9</accession>
<evidence type="ECO:0000313" key="1">
    <source>
        <dbReference type="EMBL" id="MEU0156154.1"/>
    </source>
</evidence>
<evidence type="ECO:0000313" key="2">
    <source>
        <dbReference type="Proteomes" id="UP001550348"/>
    </source>
</evidence>
<name>A0ABV2VTM9_9ACTN</name>
<gene>
    <name evidence="1" type="ORF">ABZ071_30525</name>
</gene>
<organism evidence="1 2">
    <name type="scientific">Micromonospora fulviviridis</name>
    <dbReference type="NCBI Taxonomy" id="47860"/>
    <lineage>
        <taxon>Bacteria</taxon>
        <taxon>Bacillati</taxon>
        <taxon>Actinomycetota</taxon>
        <taxon>Actinomycetes</taxon>
        <taxon>Micromonosporales</taxon>
        <taxon>Micromonosporaceae</taxon>
        <taxon>Micromonospora</taxon>
    </lineage>
</organism>